<name>A0ABY5GCZ9_9GAMM</name>
<keyword evidence="2" id="KW-1185">Reference proteome</keyword>
<organism evidence="1 2">
    <name type="scientific">Photobacterium atrarenae</name>
    <dbReference type="NCBI Taxonomy" id="865757"/>
    <lineage>
        <taxon>Bacteria</taxon>
        <taxon>Pseudomonadati</taxon>
        <taxon>Pseudomonadota</taxon>
        <taxon>Gammaproteobacteria</taxon>
        <taxon>Vibrionales</taxon>
        <taxon>Vibrionaceae</taxon>
        <taxon>Photobacterium</taxon>
    </lineage>
</organism>
<dbReference type="RefSeq" id="WP_255388324.1">
    <property type="nucleotide sequence ID" value="NZ_CP101508.1"/>
</dbReference>
<gene>
    <name evidence="1" type="ORF">NNL38_12270</name>
</gene>
<dbReference type="EMBL" id="CP101508">
    <property type="protein sequence ID" value="UTV27109.1"/>
    <property type="molecule type" value="Genomic_DNA"/>
</dbReference>
<evidence type="ECO:0000313" key="1">
    <source>
        <dbReference type="EMBL" id="UTV27109.1"/>
    </source>
</evidence>
<evidence type="ECO:0000313" key="2">
    <source>
        <dbReference type="Proteomes" id="UP001057998"/>
    </source>
</evidence>
<protein>
    <submittedName>
        <fullName evidence="1">Uncharacterized protein</fullName>
    </submittedName>
</protein>
<dbReference type="Proteomes" id="UP001057998">
    <property type="component" value="Chromosome 1"/>
</dbReference>
<accession>A0ABY5GCZ9</accession>
<proteinExistence type="predicted"/>
<sequence>MLKLISSQPEPSSQQVDQHIADYAPALALCALGVLCGEADYDTLKKTCTEHLHDWWKMSVPAGTPANRYESAYWYLLHLLESLEEHQLLGNHFIQFKVTTTAQFLLGVGEHQKKMQGIRP</sequence>
<reference evidence="1" key="1">
    <citation type="submission" date="2022-07" db="EMBL/GenBank/DDBJ databases">
        <title>Genome sequencing of Photobacterium atrarenae GJH2-4.</title>
        <authorList>
            <person name="Park S.-J."/>
        </authorList>
    </citation>
    <scope>NUCLEOTIDE SEQUENCE</scope>
    <source>
        <strain evidence="1">GJH2-4</strain>
    </source>
</reference>